<dbReference type="PANTHER" id="PTHR22946">
    <property type="entry name" value="DIENELACTONE HYDROLASE DOMAIN-CONTAINING PROTEIN-RELATED"/>
    <property type="match status" value="1"/>
</dbReference>
<keyword evidence="2" id="KW-1133">Transmembrane helix</keyword>
<sequence>MQSLPIKILSIATILGLIIFLLWQSNIFKKLPLAQNNPEVNQNIGSTAENGAESFIENLRKREFKGGEIKIEETISSNNLYTSYLFSYPSDDLTIYGKMNIPAGVGPFSVILLNHGYFNQSTYISGNGTDGIANILAANGYLTLASDYRGFGKSENDGLGSRGHNPNYAIDILNLIASLKSLPKADQNKIGMWGHSMGGEVSLRTIEVTSRVKALVLWAPTSGRSSDNAAFYGGRRGTPGPSSPNLEDVSPINYLKYITTPISLHQGLADTEVRPEWSKELNEALKREGKSVEYFEYEDQDHNFRNLGWDVISPRTIDFFDKYLR</sequence>
<keyword evidence="2" id="KW-0812">Transmembrane</keyword>
<reference evidence="4 5" key="1">
    <citation type="journal article" date="2015" name="Nature">
        <title>rRNA introns, odd ribosomes, and small enigmatic genomes across a large radiation of phyla.</title>
        <authorList>
            <person name="Brown C.T."/>
            <person name="Hug L.A."/>
            <person name="Thomas B.C."/>
            <person name="Sharon I."/>
            <person name="Castelle C.J."/>
            <person name="Singh A."/>
            <person name="Wilkins M.J."/>
            <person name="Williams K.H."/>
            <person name="Banfield J.F."/>
        </authorList>
    </citation>
    <scope>NUCLEOTIDE SEQUENCE [LARGE SCALE GENOMIC DNA]</scope>
</reference>
<evidence type="ECO:0000313" key="4">
    <source>
        <dbReference type="EMBL" id="KKR42814.1"/>
    </source>
</evidence>
<gene>
    <name evidence="4" type="ORF">UT77_C0001G0265</name>
</gene>
<dbReference type="EMBL" id="LBYB01000001">
    <property type="protein sequence ID" value="KKR42814.1"/>
    <property type="molecule type" value="Genomic_DNA"/>
</dbReference>
<dbReference type="AlphaFoldDB" id="A0A0G0QQV1"/>
<accession>A0A0G0QQV1</accession>
<feature type="transmembrane region" description="Helical" evidence="2">
    <location>
        <begin position="6"/>
        <end position="23"/>
    </location>
</feature>
<evidence type="ECO:0000256" key="1">
    <source>
        <dbReference type="ARBA" id="ARBA00022801"/>
    </source>
</evidence>
<name>A0A0G0QQV1_9BACT</name>
<dbReference type="GO" id="GO:0052689">
    <property type="term" value="F:carboxylic ester hydrolase activity"/>
    <property type="evidence" value="ECO:0007669"/>
    <property type="project" value="UniProtKB-ARBA"/>
</dbReference>
<dbReference type="SUPFAM" id="SSF53474">
    <property type="entry name" value="alpha/beta-Hydrolases"/>
    <property type="match status" value="1"/>
</dbReference>
<comment type="caution">
    <text evidence="4">The sequence shown here is derived from an EMBL/GenBank/DDBJ whole genome shotgun (WGS) entry which is preliminary data.</text>
</comment>
<dbReference type="InterPro" id="IPR050261">
    <property type="entry name" value="FrsA_esterase"/>
</dbReference>
<dbReference type="PANTHER" id="PTHR22946:SF9">
    <property type="entry name" value="POLYKETIDE TRANSFERASE AF380"/>
    <property type="match status" value="1"/>
</dbReference>
<protein>
    <submittedName>
        <fullName evidence="4">Putative peptidase</fullName>
    </submittedName>
</protein>
<dbReference type="Pfam" id="PF12146">
    <property type="entry name" value="Hydrolase_4"/>
    <property type="match status" value="1"/>
</dbReference>
<dbReference type="InterPro" id="IPR022742">
    <property type="entry name" value="Hydrolase_4"/>
</dbReference>
<proteinExistence type="predicted"/>
<dbReference type="Proteomes" id="UP000034881">
    <property type="component" value="Unassembled WGS sequence"/>
</dbReference>
<organism evidence="4 5">
    <name type="scientific">Candidatus Daviesbacteria bacterium GW2011_GWC2_40_12</name>
    <dbReference type="NCBI Taxonomy" id="1618431"/>
    <lineage>
        <taxon>Bacteria</taxon>
        <taxon>Candidatus Daviesiibacteriota</taxon>
    </lineage>
</organism>
<dbReference type="InterPro" id="IPR029058">
    <property type="entry name" value="AB_hydrolase_fold"/>
</dbReference>
<dbReference type="Gene3D" id="3.40.50.1820">
    <property type="entry name" value="alpha/beta hydrolase"/>
    <property type="match status" value="1"/>
</dbReference>
<evidence type="ECO:0000313" key="5">
    <source>
        <dbReference type="Proteomes" id="UP000034881"/>
    </source>
</evidence>
<feature type="domain" description="Serine aminopeptidase S33" evidence="3">
    <location>
        <begin position="109"/>
        <end position="222"/>
    </location>
</feature>
<keyword evidence="2" id="KW-0472">Membrane</keyword>
<evidence type="ECO:0000256" key="2">
    <source>
        <dbReference type="SAM" id="Phobius"/>
    </source>
</evidence>
<keyword evidence="1" id="KW-0378">Hydrolase</keyword>
<evidence type="ECO:0000259" key="3">
    <source>
        <dbReference type="Pfam" id="PF12146"/>
    </source>
</evidence>